<dbReference type="InterPro" id="IPR011990">
    <property type="entry name" value="TPR-like_helical_dom_sf"/>
</dbReference>
<keyword evidence="5" id="KW-1185">Reference proteome</keyword>
<dbReference type="Gene3D" id="1.25.40.10">
    <property type="entry name" value="Tetratricopeptide repeat domain"/>
    <property type="match status" value="4"/>
</dbReference>
<dbReference type="NCBIfam" id="TIGR00756">
    <property type="entry name" value="PPR"/>
    <property type="match status" value="6"/>
</dbReference>
<dbReference type="OrthoDB" id="185373at2759"/>
<evidence type="ECO:0000313" key="5">
    <source>
        <dbReference type="Proteomes" id="UP000652761"/>
    </source>
</evidence>
<dbReference type="InterPro" id="IPR002885">
    <property type="entry name" value="PPR_rpt"/>
</dbReference>
<feature type="compositionally biased region" description="Basic and acidic residues" evidence="3">
    <location>
        <begin position="69"/>
        <end position="87"/>
    </location>
</feature>
<feature type="repeat" description="PPR" evidence="2">
    <location>
        <begin position="480"/>
        <end position="514"/>
    </location>
</feature>
<evidence type="ECO:0000313" key="4">
    <source>
        <dbReference type="EMBL" id="MQL92752.1"/>
    </source>
</evidence>
<organism evidence="4 5">
    <name type="scientific">Colocasia esculenta</name>
    <name type="common">Wild taro</name>
    <name type="synonym">Arum esculentum</name>
    <dbReference type="NCBI Taxonomy" id="4460"/>
    <lineage>
        <taxon>Eukaryota</taxon>
        <taxon>Viridiplantae</taxon>
        <taxon>Streptophyta</taxon>
        <taxon>Embryophyta</taxon>
        <taxon>Tracheophyta</taxon>
        <taxon>Spermatophyta</taxon>
        <taxon>Magnoliopsida</taxon>
        <taxon>Liliopsida</taxon>
        <taxon>Araceae</taxon>
        <taxon>Aroideae</taxon>
        <taxon>Colocasieae</taxon>
        <taxon>Colocasia</taxon>
    </lineage>
</organism>
<dbReference type="EMBL" id="NMUH01001482">
    <property type="protein sequence ID" value="MQL92752.1"/>
    <property type="molecule type" value="Genomic_DNA"/>
</dbReference>
<feature type="repeat" description="PPR" evidence="2">
    <location>
        <begin position="410"/>
        <end position="444"/>
    </location>
</feature>
<dbReference type="AlphaFoldDB" id="A0A843V354"/>
<evidence type="ECO:0008006" key="6">
    <source>
        <dbReference type="Google" id="ProtNLM"/>
    </source>
</evidence>
<accession>A0A843V354</accession>
<dbReference type="PROSITE" id="PS51375">
    <property type="entry name" value="PPR"/>
    <property type="match status" value="7"/>
</dbReference>
<feature type="region of interest" description="Disordered" evidence="3">
    <location>
        <begin position="27"/>
        <end position="50"/>
    </location>
</feature>
<feature type="repeat" description="PPR" evidence="2">
    <location>
        <begin position="170"/>
        <end position="204"/>
    </location>
</feature>
<gene>
    <name evidence="4" type="ORF">Taro_025384</name>
</gene>
<dbReference type="Pfam" id="PF13041">
    <property type="entry name" value="PPR_2"/>
    <property type="match status" value="2"/>
</dbReference>
<feature type="repeat" description="PPR" evidence="2">
    <location>
        <begin position="205"/>
        <end position="239"/>
    </location>
</feature>
<feature type="repeat" description="PPR" evidence="2">
    <location>
        <begin position="445"/>
        <end position="479"/>
    </location>
</feature>
<dbReference type="Proteomes" id="UP000652761">
    <property type="component" value="Unassembled WGS sequence"/>
</dbReference>
<evidence type="ECO:0000256" key="2">
    <source>
        <dbReference type="PROSITE-ProRule" id="PRU00708"/>
    </source>
</evidence>
<dbReference type="PANTHER" id="PTHR47940:SF1">
    <property type="entry name" value="PROTEIN LOW PHOTOSYNTHETIC EFFICIENCY 1, CHLOROPLASTIC"/>
    <property type="match status" value="1"/>
</dbReference>
<name>A0A843V354_COLES</name>
<dbReference type="InterPro" id="IPR053343">
    <property type="entry name" value="PSII_mRNA-binding_protein"/>
</dbReference>
<protein>
    <recommendedName>
        <fullName evidence="6">Pentatricopeptide repeat-containing protein</fullName>
    </recommendedName>
</protein>
<feature type="region of interest" description="Disordered" evidence="3">
    <location>
        <begin position="651"/>
        <end position="671"/>
    </location>
</feature>
<proteinExistence type="predicted"/>
<feature type="repeat" description="PPR" evidence="2">
    <location>
        <begin position="515"/>
        <end position="549"/>
    </location>
</feature>
<dbReference type="Pfam" id="PF01535">
    <property type="entry name" value="PPR"/>
    <property type="match status" value="2"/>
</dbReference>
<keyword evidence="1" id="KW-0677">Repeat</keyword>
<feature type="compositionally biased region" description="Basic and acidic residues" evidence="3">
    <location>
        <begin position="33"/>
        <end position="50"/>
    </location>
</feature>
<evidence type="ECO:0000256" key="3">
    <source>
        <dbReference type="SAM" id="MobiDB-lite"/>
    </source>
</evidence>
<comment type="caution">
    <text evidence="4">The sequence shown here is derived from an EMBL/GenBank/DDBJ whole genome shotgun (WGS) entry which is preliminary data.</text>
</comment>
<sequence>MGLVFPSRRKRSSFRTSSALAWALEEEATATGFDKKDTNFERPEDDGAGRIKALDGVGTSGINIVQEEDAGKGTVSEEDKGNGRRGTELTSGRKASMDVRELARSLWQAKTADDVEEVLSNILEEELPPRVYSSMIKGLGNEKRLDAAFALVEWLKRKREENGNALGGPNLIIYNSLLGAVKRSGQFEKADKVVEDMARQDIQPNVVTYNTLMTVHIEQGRHAEAHSVLACMERKGIYPSPATYSTALLAYQKMGDARGALTFFLELRSRYRRGAIVRVNGEDWEHEFVKFQNLTVRICYKVMRQWLANGDNLAPSSVLKLLTDMDRAHVSPGRVECEKLVWACTRESHHVVATELYRRIRDMETGISLSVCNHVIWLMGKAKKWWAALEIYEDLLDKGPKPNNLSYELIVSHFNVLLSAARKRGIWRWGVRLLNKMLDKGLKPGAKEWNAVLVACSKASESSAAVQVFRRMVDQGEKPTVVSYGALLSALEKDMLYDEALQVWDHMCKVGTKPNLYAYTILATIYLGKGSLEQVDSVIHDMISSGIEPTVITFNAIISGCARNNLGSAAFEWFHRMKVWNIVPNEVTYEMLIEALTRDAKPRLAYEMYLRAHNEGLTLSSKAYDAVVRSCEVHGASIEKDLLGPRPPDRKNIVKGAAVGGGDGGNNDNRLAGEQQAAVTNGNSSGGLRNIILGFINLIFGLISISLNG</sequence>
<dbReference type="Pfam" id="PF13812">
    <property type="entry name" value="PPR_3"/>
    <property type="match status" value="1"/>
</dbReference>
<reference evidence="4" key="1">
    <citation type="submission" date="2017-07" db="EMBL/GenBank/DDBJ databases">
        <title>Taro Niue Genome Assembly and Annotation.</title>
        <authorList>
            <person name="Atibalentja N."/>
            <person name="Keating K."/>
            <person name="Fields C.J."/>
        </authorList>
    </citation>
    <scope>NUCLEOTIDE SEQUENCE</scope>
    <source>
        <strain evidence="4">Niue_2</strain>
        <tissue evidence="4">Leaf</tissue>
    </source>
</reference>
<feature type="region of interest" description="Disordered" evidence="3">
    <location>
        <begin position="66"/>
        <end position="94"/>
    </location>
</feature>
<dbReference type="PANTHER" id="PTHR47940">
    <property type="entry name" value="OS12G0283900 PROTEIN"/>
    <property type="match status" value="1"/>
</dbReference>
<feature type="repeat" description="PPR" evidence="2">
    <location>
        <begin position="550"/>
        <end position="584"/>
    </location>
</feature>
<evidence type="ECO:0000256" key="1">
    <source>
        <dbReference type="ARBA" id="ARBA00022737"/>
    </source>
</evidence>